<comment type="similarity">
    <text evidence="5">Belongs to the type-I 3-dehydroquinase family.</text>
</comment>
<dbReference type="EMBL" id="FMXR01000006">
    <property type="protein sequence ID" value="SDB08590.1"/>
    <property type="molecule type" value="Genomic_DNA"/>
</dbReference>
<dbReference type="EC" id="4.2.1.10" evidence="5"/>
<dbReference type="RefSeq" id="WP_090172059.1">
    <property type="nucleotide sequence ID" value="NZ_FMXR01000006.1"/>
</dbReference>
<evidence type="ECO:0000256" key="3">
    <source>
        <dbReference type="ARBA" id="ARBA00023239"/>
    </source>
</evidence>
<dbReference type="InterPro" id="IPR050146">
    <property type="entry name" value="Type-I_3-dehydroquinase"/>
</dbReference>
<gene>
    <name evidence="5" type="primary">aroD</name>
    <name evidence="6" type="ORF">SAMN02910417_00592</name>
</gene>
<dbReference type="InterPro" id="IPR001381">
    <property type="entry name" value="DHquinase_I"/>
</dbReference>
<dbReference type="PANTHER" id="PTHR43699">
    <property type="entry name" value="3-DEHYDROQUINATE DEHYDRATASE"/>
    <property type="match status" value="1"/>
</dbReference>
<dbReference type="Proteomes" id="UP000199228">
    <property type="component" value="Unassembled WGS sequence"/>
</dbReference>
<feature type="active site" description="Schiff-base intermediate with substrate" evidence="5">
    <location>
        <position position="170"/>
    </location>
</feature>
<comment type="subunit">
    <text evidence="5">Homodimer.</text>
</comment>
<protein>
    <recommendedName>
        <fullName evidence="5">3-dehydroquinate dehydratase</fullName>
        <shortName evidence="5">3-dehydroquinase</shortName>
        <ecNumber evidence="5">4.2.1.10</ecNumber>
    </recommendedName>
    <alternativeName>
        <fullName evidence="5">Type I DHQase</fullName>
    </alternativeName>
    <alternativeName>
        <fullName evidence="5">Type I dehydroquinase</fullName>
        <shortName evidence="5">DHQ1</shortName>
    </alternativeName>
</protein>
<feature type="binding site" evidence="5">
    <location>
        <position position="213"/>
    </location>
    <ligand>
        <name>3-dehydroquinate</name>
        <dbReference type="ChEBI" id="CHEBI:32364"/>
    </ligand>
</feature>
<comment type="pathway">
    <text evidence="5">Metabolic intermediate biosynthesis; chorismate biosynthesis; chorismate from D-erythrose 4-phosphate and phosphoenolpyruvate: step 3/7.</text>
</comment>
<feature type="binding site" evidence="5">
    <location>
        <begin position="47"/>
        <end position="49"/>
    </location>
    <ligand>
        <name>3-dehydroquinate</name>
        <dbReference type="ChEBI" id="CHEBI:32364"/>
    </ligand>
</feature>
<dbReference type="CDD" id="cd00502">
    <property type="entry name" value="DHQase_I"/>
    <property type="match status" value="1"/>
</dbReference>
<keyword evidence="5" id="KW-0028">Amino-acid biosynthesis</keyword>
<feature type="active site" description="Proton donor/acceptor" evidence="5">
    <location>
        <position position="143"/>
    </location>
</feature>
<evidence type="ECO:0000256" key="1">
    <source>
        <dbReference type="ARBA" id="ARBA00001864"/>
    </source>
</evidence>
<dbReference type="GO" id="GO:0003855">
    <property type="term" value="F:3-dehydroquinate dehydratase activity"/>
    <property type="evidence" value="ECO:0007669"/>
    <property type="project" value="UniProtKB-UniRule"/>
</dbReference>
<dbReference type="HAMAP" id="MF_00214">
    <property type="entry name" value="AroD"/>
    <property type="match status" value="1"/>
</dbReference>
<dbReference type="GO" id="GO:0046279">
    <property type="term" value="P:3,4-dihydroxybenzoate biosynthetic process"/>
    <property type="evidence" value="ECO:0007669"/>
    <property type="project" value="UniProtKB-ARBA"/>
</dbReference>
<dbReference type="PANTHER" id="PTHR43699:SF1">
    <property type="entry name" value="3-DEHYDROQUINATE DEHYDRATASE"/>
    <property type="match status" value="1"/>
</dbReference>
<keyword evidence="4 5" id="KW-0704">Schiff base</keyword>
<evidence type="ECO:0000256" key="5">
    <source>
        <dbReference type="HAMAP-Rule" id="MF_00214"/>
    </source>
</evidence>
<dbReference type="NCBIfam" id="TIGR01093">
    <property type="entry name" value="aroD"/>
    <property type="match status" value="1"/>
</dbReference>
<evidence type="ECO:0000313" key="6">
    <source>
        <dbReference type="EMBL" id="SDB08590.1"/>
    </source>
</evidence>
<proteinExistence type="inferred from homology"/>
<keyword evidence="3 5" id="KW-0456">Lyase</keyword>
<dbReference type="GO" id="GO:0008652">
    <property type="term" value="P:amino acid biosynthetic process"/>
    <property type="evidence" value="ECO:0007669"/>
    <property type="project" value="UniProtKB-KW"/>
</dbReference>
<evidence type="ECO:0000256" key="4">
    <source>
        <dbReference type="ARBA" id="ARBA00023270"/>
    </source>
</evidence>
<comment type="function">
    <text evidence="5">Involved in the third step of the chorismate pathway, which leads to the biosynthesis of aromatic amino acids. Catalyzes the cis-dehydration of 3-dehydroquinate (DHQ) and introduces the first double bond of the aromatic ring to yield 3-dehydroshikimate.</text>
</comment>
<organism evidence="6 7">
    <name type="scientific">Eubacterium oxidoreducens</name>
    <dbReference type="NCBI Taxonomy" id="1732"/>
    <lineage>
        <taxon>Bacteria</taxon>
        <taxon>Bacillati</taxon>
        <taxon>Bacillota</taxon>
        <taxon>Clostridia</taxon>
        <taxon>Eubacteriales</taxon>
        <taxon>Eubacteriaceae</taxon>
        <taxon>Eubacterium</taxon>
    </lineage>
</organism>
<keyword evidence="7" id="KW-1185">Reference proteome</keyword>
<dbReference type="STRING" id="1732.SAMN02910417_00592"/>
<feature type="binding site" evidence="5">
    <location>
        <position position="236"/>
    </location>
    <ligand>
        <name>3-dehydroquinate</name>
        <dbReference type="ChEBI" id="CHEBI:32364"/>
    </ligand>
</feature>
<name>A0A1G6AJV6_EUBOX</name>
<evidence type="ECO:0000313" key="7">
    <source>
        <dbReference type="Proteomes" id="UP000199228"/>
    </source>
</evidence>
<evidence type="ECO:0000256" key="2">
    <source>
        <dbReference type="ARBA" id="ARBA00023141"/>
    </source>
</evidence>
<accession>A0A1G6AJV6</accession>
<dbReference type="UniPathway" id="UPA00053">
    <property type="reaction ID" value="UER00086"/>
</dbReference>
<dbReference type="Pfam" id="PF01487">
    <property type="entry name" value="DHquinase_I"/>
    <property type="match status" value="1"/>
</dbReference>
<dbReference type="InterPro" id="IPR013785">
    <property type="entry name" value="Aldolase_TIM"/>
</dbReference>
<sequence length="255" mass="28685">MQTEITIKNITIGNGRPVICLPVVSHTKKEIINEIKQYVKLGAQMIEWRVDYFDEVLSDRAVCEVLEAIKKDVIKTIMLFTFRSYKQGGSMNLDEEKIMHLNEIAAGSDVIDIIDLEYFEATNPKKAISHLQQYGVKVIASHHDFEKTPENQIIQMILRDMKQGGADIVKFAAYPKDEFDVLRLLYQNALLKKEFPHLPIVTMTMGKVGSVSRVCGETFGSCITFGAGKGQSAPGQIGFEQLKTVLEIIHESYGE</sequence>
<dbReference type="AlphaFoldDB" id="A0A1G6AJV6"/>
<comment type="caution">
    <text evidence="5">Lacks conserved residue(s) required for the propagation of feature annotation.</text>
</comment>
<comment type="catalytic activity">
    <reaction evidence="1 5">
        <text>3-dehydroquinate = 3-dehydroshikimate + H2O</text>
        <dbReference type="Rhea" id="RHEA:21096"/>
        <dbReference type="ChEBI" id="CHEBI:15377"/>
        <dbReference type="ChEBI" id="CHEBI:16630"/>
        <dbReference type="ChEBI" id="CHEBI:32364"/>
        <dbReference type="EC" id="4.2.1.10"/>
    </reaction>
</comment>
<feature type="binding site" evidence="5">
    <location>
        <position position="232"/>
    </location>
    <ligand>
        <name>3-dehydroquinate</name>
        <dbReference type="ChEBI" id="CHEBI:32364"/>
    </ligand>
</feature>
<keyword evidence="2 5" id="KW-0057">Aromatic amino acid biosynthesis</keyword>
<dbReference type="SUPFAM" id="SSF51569">
    <property type="entry name" value="Aldolase"/>
    <property type="match status" value="1"/>
</dbReference>
<dbReference type="GO" id="GO:0009423">
    <property type="term" value="P:chorismate biosynthetic process"/>
    <property type="evidence" value="ECO:0007669"/>
    <property type="project" value="UniProtKB-UniRule"/>
</dbReference>
<dbReference type="OrthoDB" id="9813659at2"/>
<dbReference type="FunFam" id="3.20.20.70:FF:000047">
    <property type="entry name" value="3-dehydroquinate dehydratase"/>
    <property type="match status" value="1"/>
</dbReference>
<dbReference type="Gene3D" id="3.20.20.70">
    <property type="entry name" value="Aldolase class I"/>
    <property type="match status" value="1"/>
</dbReference>
<dbReference type="GO" id="GO:0009073">
    <property type="term" value="P:aromatic amino acid family biosynthetic process"/>
    <property type="evidence" value="ECO:0007669"/>
    <property type="project" value="UniProtKB-KW"/>
</dbReference>
<reference evidence="6 7" key="1">
    <citation type="submission" date="2016-10" db="EMBL/GenBank/DDBJ databases">
        <authorList>
            <person name="de Groot N.N."/>
        </authorList>
    </citation>
    <scope>NUCLEOTIDE SEQUENCE [LARGE SCALE GENOMIC DNA]</scope>
    <source>
        <strain evidence="6 7">DSM 3217</strain>
    </source>
</reference>
<feature type="binding site" evidence="5">
    <location>
        <position position="83"/>
    </location>
    <ligand>
        <name>3-dehydroquinate</name>
        <dbReference type="ChEBI" id="CHEBI:32364"/>
    </ligand>
</feature>